<evidence type="ECO:0000313" key="2">
    <source>
        <dbReference type="Proteomes" id="UP000664032"/>
    </source>
</evidence>
<sequence>MAVPNTTMDLDPGDECTFEKTAENSTLIDLANKWSKRCNKGNKPKDEREENFQAVVYCSSECLRQDWKEHKQKYCGKDKTDRIDIESYWPFLATITTQLRELHNLYTHPALRHRILNTPDLLVQEAPYNIVRDRFSSEDPLSGKQLFTFPNGVRAVPIVLGEKIDRKTAAEKWWPSAPSKAARYKLEKRIMSEGHLLPVYLCICLALVSEMYTTTAVPDYESVDVEAQATGRRRVRLTCGSSPISDFGIAQGRLYTKDEQRLGYWFADPNSKTRPGVDRYMMGQDPNKHYRIYVETLSGNMWYLDFGSYTFGMAVLVDVQPYRLPGQHNTDYGLEVDFVPGMFYGRQYQKGGGMDSSNFKLDRRFSILRNEKVHDIVQWRKHGVNDVKIHSLMEDVKGSKCSDAEKEMVIDFLPEAVELIHWNVVKREHLNFPKEPAIDIDEDFSGNLRSVCTPEFEEKIAQWARRFRMGKTRLDGLMSYTFPNSVSAKPIVLGSSHPQGSPLEAWWPTAQSDSIRLKLYRRTANEGNHVPIYIALCIGLVAAMYKTTAVACDSAEYDESVPLVDRRRVRLSYDDTLILDFRIILGSFLVSGKDKLGVLVLRGVPCRE</sequence>
<comment type="caution">
    <text evidence="1">The sequence shown here is derived from an EMBL/GenBank/DDBJ whole genome shotgun (WGS) entry which is preliminary data.</text>
</comment>
<keyword evidence="2" id="KW-1185">Reference proteome</keyword>
<proteinExistence type="predicted"/>
<accession>A0ACB8GZS9</accession>
<name>A0ACB8GZS9_PSICU</name>
<reference evidence="1" key="1">
    <citation type="submission" date="2021-10" db="EMBL/GenBank/DDBJ databases">
        <title>Psilocybe cubensis genome.</title>
        <authorList>
            <person name="Mckernan K.J."/>
            <person name="Crawford S."/>
            <person name="Trippe A."/>
            <person name="Kane L.T."/>
            <person name="Mclaughlin S."/>
        </authorList>
    </citation>
    <scope>NUCLEOTIDE SEQUENCE</scope>
    <source>
        <strain evidence="1">MGC-MH-2018</strain>
    </source>
</reference>
<dbReference type="Proteomes" id="UP000664032">
    <property type="component" value="Unassembled WGS sequence"/>
</dbReference>
<protein>
    <submittedName>
        <fullName evidence="1">Uncharacterized protein</fullName>
    </submittedName>
</protein>
<evidence type="ECO:0000313" key="1">
    <source>
        <dbReference type="EMBL" id="KAH9480731.1"/>
    </source>
</evidence>
<dbReference type="EMBL" id="JAFIQS020000006">
    <property type="protein sequence ID" value="KAH9480731.1"/>
    <property type="molecule type" value="Genomic_DNA"/>
</dbReference>
<gene>
    <name evidence="1" type="ORF">JR316_0007331</name>
</gene>
<organism evidence="1 2">
    <name type="scientific">Psilocybe cubensis</name>
    <name type="common">Psychedelic mushroom</name>
    <name type="synonym">Stropharia cubensis</name>
    <dbReference type="NCBI Taxonomy" id="181762"/>
    <lineage>
        <taxon>Eukaryota</taxon>
        <taxon>Fungi</taxon>
        <taxon>Dikarya</taxon>
        <taxon>Basidiomycota</taxon>
        <taxon>Agaricomycotina</taxon>
        <taxon>Agaricomycetes</taxon>
        <taxon>Agaricomycetidae</taxon>
        <taxon>Agaricales</taxon>
        <taxon>Agaricineae</taxon>
        <taxon>Strophariaceae</taxon>
        <taxon>Psilocybe</taxon>
    </lineage>
</organism>